<evidence type="ECO:0000259" key="8">
    <source>
        <dbReference type="Pfam" id="PF14748"/>
    </source>
</evidence>
<comment type="pathway">
    <text evidence="1">Cofactor biosynthesis; (R)-pantothenate biosynthesis; (R)-pantoate from 3-methyl-2-oxobutanoate: step 2/2.</text>
</comment>
<dbReference type="Pfam" id="PF14748">
    <property type="entry name" value="P5CR_dimer"/>
    <property type="match status" value="1"/>
</dbReference>
<feature type="domain" description="Ketopantoate reductase N-terminal" evidence="7">
    <location>
        <begin position="65"/>
        <end position="132"/>
    </location>
</feature>
<dbReference type="InterPro" id="IPR029036">
    <property type="entry name" value="P5CR_dimer"/>
</dbReference>
<evidence type="ECO:0000313" key="9">
    <source>
        <dbReference type="EMBL" id="GAA5062061.1"/>
    </source>
</evidence>
<accession>A0ABP9KMM6</accession>
<comment type="subcellular location">
    <subcellularLocation>
        <location evidence="6">Cytoplasm</location>
    </subcellularLocation>
</comment>
<protein>
    <recommendedName>
        <fullName evidence="6">Pyrroline-5-carboxylate reductase</fullName>
        <shortName evidence="6">P5C reductase</shortName>
        <shortName evidence="6">P5CR</shortName>
        <ecNumber evidence="6">1.5.1.2</ecNumber>
    </recommendedName>
    <alternativeName>
        <fullName evidence="6">PCA reductase</fullName>
    </alternativeName>
</protein>
<evidence type="ECO:0000256" key="3">
    <source>
        <dbReference type="ARBA" id="ARBA00022655"/>
    </source>
</evidence>
<keyword evidence="3" id="KW-0566">Pantothenate biosynthesis</keyword>
<proteinExistence type="inferred from homology"/>
<dbReference type="Gene3D" id="1.10.3730.10">
    <property type="entry name" value="ProC C-terminal domain-like"/>
    <property type="match status" value="1"/>
</dbReference>
<dbReference type="HAMAP" id="MF_01925">
    <property type="entry name" value="P5C_reductase"/>
    <property type="match status" value="1"/>
</dbReference>
<dbReference type="InterPro" id="IPR036291">
    <property type="entry name" value="NAD(P)-bd_dom_sf"/>
</dbReference>
<gene>
    <name evidence="6 9" type="primary">proC</name>
    <name evidence="9" type="ORF">GCM10023208_32110</name>
</gene>
<evidence type="ECO:0000256" key="4">
    <source>
        <dbReference type="ARBA" id="ARBA00023002"/>
    </source>
</evidence>
<dbReference type="PANTHER" id="PTHR11645">
    <property type="entry name" value="PYRROLINE-5-CARBOXYLATE REDUCTASE"/>
    <property type="match status" value="1"/>
</dbReference>
<comment type="function">
    <text evidence="6">Catalyzes the reduction of 1-pyrroline-5-carboxylate (PCA) to L-proline.</text>
</comment>
<dbReference type="Gene3D" id="3.40.50.720">
    <property type="entry name" value="NAD(P)-binding Rossmann-like Domain"/>
    <property type="match status" value="1"/>
</dbReference>
<dbReference type="EC" id="1.5.1.2" evidence="6"/>
<dbReference type="SUPFAM" id="SSF48179">
    <property type="entry name" value="6-phosphogluconate dehydrogenase C-terminal domain-like"/>
    <property type="match status" value="1"/>
</dbReference>
<keyword evidence="6" id="KW-0641">Proline biosynthesis</keyword>
<keyword evidence="4 6" id="KW-0560">Oxidoreductase</keyword>
<keyword evidence="10" id="KW-1185">Reference proteome</keyword>
<dbReference type="InterPro" id="IPR008927">
    <property type="entry name" value="6-PGluconate_DH-like_C_sf"/>
</dbReference>
<comment type="catalytic activity">
    <reaction evidence="5">
        <text>(R)-pantoate + NADP(+) = 2-dehydropantoate + NADPH + H(+)</text>
        <dbReference type="Rhea" id="RHEA:16233"/>
        <dbReference type="ChEBI" id="CHEBI:11561"/>
        <dbReference type="ChEBI" id="CHEBI:15378"/>
        <dbReference type="ChEBI" id="CHEBI:15980"/>
        <dbReference type="ChEBI" id="CHEBI:57783"/>
        <dbReference type="ChEBI" id="CHEBI:58349"/>
        <dbReference type="EC" id="1.1.1.169"/>
    </reaction>
</comment>
<dbReference type="PIRSF" id="PIRSF000193">
    <property type="entry name" value="Pyrrol-5-carb_rd"/>
    <property type="match status" value="1"/>
</dbReference>
<evidence type="ECO:0000256" key="5">
    <source>
        <dbReference type="ARBA" id="ARBA00048793"/>
    </source>
</evidence>
<dbReference type="InterPro" id="IPR000304">
    <property type="entry name" value="Pyrroline-COOH_reductase"/>
</dbReference>
<comment type="similarity">
    <text evidence="2 6">Belongs to the pyrroline-5-carboxylate reductase family.</text>
</comment>
<keyword evidence="6" id="KW-0963">Cytoplasm</keyword>
<comment type="catalytic activity">
    <reaction evidence="6">
        <text>L-proline + NADP(+) = (S)-1-pyrroline-5-carboxylate + NADPH + 2 H(+)</text>
        <dbReference type="Rhea" id="RHEA:14109"/>
        <dbReference type="ChEBI" id="CHEBI:15378"/>
        <dbReference type="ChEBI" id="CHEBI:17388"/>
        <dbReference type="ChEBI" id="CHEBI:57783"/>
        <dbReference type="ChEBI" id="CHEBI:58349"/>
        <dbReference type="ChEBI" id="CHEBI:60039"/>
        <dbReference type="EC" id="1.5.1.2"/>
    </reaction>
</comment>
<reference evidence="10" key="1">
    <citation type="journal article" date="2019" name="Int. J. Syst. Evol. Microbiol.">
        <title>The Global Catalogue of Microorganisms (GCM) 10K type strain sequencing project: providing services to taxonomists for standard genome sequencing and annotation.</title>
        <authorList>
            <consortium name="The Broad Institute Genomics Platform"/>
            <consortium name="The Broad Institute Genome Sequencing Center for Infectious Disease"/>
            <person name="Wu L."/>
            <person name="Ma J."/>
        </authorList>
    </citation>
    <scope>NUCLEOTIDE SEQUENCE [LARGE SCALE GENOMIC DNA]</scope>
    <source>
        <strain evidence="10">JCM 18014</strain>
    </source>
</reference>
<evidence type="ECO:0000313" key="10">
    <source>
        <dbReference type="Proteomes" id="UP001500518"/>
    </source>
</evidence>
<dbReference type="InterPro" id="IPR053790">
    <property type="entry name" value="P5CR-like_CS"/>
</dbReference>
<organism evidence="9 10">
    <name type="scientific">Erythrobacter westpacificensis</name>
    <dbReference type="NCBI Taxonomy" id="1055231"/>
    <lineage>
        <taxon>Bacteria</taxon>
        <taxon>Pseudomonadati</taxon>
        <taxon>Pseudomonadota</taxon>
        <taxon>Alphaproteobacteria</taxon>
        <taxon>Sphingomonadales</taxon>
        <taxon>Erythrobacteraceae</taxon>
        <taxon>Erythrobacter/Porphyrobacter group</taxon>
        <taxon>Erythrobacter</taxon>
    </lineage>
</organism>
<dbReference type="Pfam" id="PF02558">
    <property type="entry name" value="ApbA"/>
    <property type="match status" value="1"/>
</dbReference>
<dbReference type="PANTHER" id="PTHR11645:SF0">
    <property type="entry name" value="PYRROLINE-5-CARBOXYLATE REDUCTASE 3"/>
    <property type="match status" value="1"/>
</dbReference>
<evidence type="ECO:0000256" key="1">
    <source>
        <dbReference type="ARBA" id="ARBA00004994"/>
    </source>
</evidence>
<keyword evidence="6" id="KW-0521">NADP</keyword>
<dbReference type="EMBL" id="BAABHV010000022">
    <property type="protein sequence ID" value="GAA5062061.1"/>
    <property type="molecule type" value="Genomic_DNA"/>
</dbReference>
<evidence type="ECO:0000256" key="2">
    <source>
        <dbReference type="ARBA" id="ARBA00005525"/>
    </source>
</evidence>
<dbReference type="Proteomes" id="UP001500518">
    <property type="component" value="Unassembled WGS sequence"/>
</dbReference>
<comment type="catalytic activity">
    <reaction evidence="6">
        <text>L-proline + NAD(+) = (S)-1-pyrroline-5-carboxylate + NADH + 2 H(+)</text>
        <dbReference type="Rhea" id="RHEA:14105"/>
        <dbReference type="ChEBI" id="CHEBI:15378"/>
        <dbReference type="ChEBI" id="CHEBI:17388"/>
        <dbReference type="ChEBI" id="CHEBI:57540"/>
        <dbReference type="ChEBI" id="CHEBI:57945"/>
        <dbReference type="ChEBI" id="CHEBI:60039"/>
        <dbReference type="EC" id="1.5.1.2"/>
    </reaction>
</comment>
<comment type="pathway">
    <text evidence="6">Amino-acid biosynthesis; L-proline biosynthesis; L-proline from L-glutamate 5-semialdehyde: step 1/1.</text>
</comment>
<evidence type="ECO:0000259" key="7">
    <source>
        <dbReference type="Pfam" id="PF02558"/>
    </source>
</evidence>
<dbReference type="PROSITE" id="PS00521">
    <property type="entry name" value="P5CR"/>
    <property type="match status" value="1"/>
</dbReference>
<sequence length="278" mass="29474">MISQAGMPSDCTMTYESILMVGCGNMAGAMLEGWLKGGVPAKTFTVMDPMREELPGGIPVQRELPEEGQFDAILLGVKPQMLADVAPQLQKLVGPQTTILSILAGVQLDTLAKNFPDAGSVVRVMPNLAVSLGKAPVALAEHGLDDAGRDTLHRFMAHLGTPSWVGEDKFDLVTALAGSGPGFVYRFIDALKVAAVRLGLDEKQATDLSIAMTEGASALASQSEHDPGKLADMVASPGGVTRKGLDVLDEDQAMIQLMTKCLRAARDRSVEMSREARD</sequence>
<name>A0ABP9KMM6_9SPHN</name>
<feature type="domain" description="Pyrroline-5-carboxylate reductase dimerisation" evidence="8">
    <location>
        <begin position="167"/>
        <end position="272"/>
    </location>
</feature>
<keyword evidence="6" id="KW-0028">Amino-acid biosynthesis</keyword>
<dbReference type="SUPFAM" id="SSF51735">
    <property type="entry name" value="NAD(P)-binding Rossmann-fold domains"/>
    <property type="match status" value="1"/>
</dbReference>
<dbReference type="InterPro" id="IPR013332">
    <property type="entry name" value="KPR_N"/>
</dbReference>
<evidence type="ECO:0000256" key="6">
    <source>
        <dbReference type="HAMAP-Rule" id="MF_01925"/>
    </source>
</evidence>
<comment type="caution">
    <text evidence="9">The sequence shown here is derived from an EMBL/GenBank/DDBJ whole genome shotgun (WGS) entry which is preliminary data.</text>
</comment>